<accession>A0AC34PY37</accession>
<organism evidence="1 2">
    <name type="scientific">Panagrolaimus sp. JU765</name>
    <dbReference type="NCBI Taxonomy" id="591449"/>
    <lineage>
        <taxon>Eukaryota</taxon>
        <taxon>Metazoa</taxon>
        <taxon>Ecdysozoa</taxon>
        <taxon>Nematoda</taxon>
        <taxon>Chromadorea</taxon>
        <taxon>Rhabditida</taxon>
        <taxon>Tylenchina</taxon>
        <taxon>Panagrolaimomorpha</taxon>
        <taxon>Panagrolaimoidea</taxon>
        <taxon>Panagrolaimidae</taxon>
        <taxon>Panagrolaimus</taxon>
    </lineage>
</organism>
<protein>
    <submittedName>
        <fullName evidence="2">DIRP domain-containing protein</fullName>
    </submittedName>
</protein>
<evidence type="ECO:0000313" key="2">
    <source>
        <dbReference type="WBParaSite" id="JU765_v2.g1108.t1"/>
    </source>
</evidence>
<name>A0AC34PY37_9BILA</name>
<dbReference type="WBParaSite" id="JU765_v2.g1108.t1">
    <property type="protein sequence ID" value="JU765_v2.g1108.t1"/>
    <property type="gene ID" value="JU765_v2.g1108"/>
</dbReference>
<reference evidence="2" key="1">
    <citation type="submission" date="2022-11" db="UniProtKB">
        <authorList>
            <consortium name="WormBaseParasite"/>
        </authorList>
    </citation>
    <scope>IDENTIFICATION</scope>
</reference>
<evidence type="ECO:0000313" key="1">
    <source>
        <dbReference type="Proteomes" id="UP000887576"/>
    </source>
</evidence>
<sequence>MEAETSNRYNLRRSKGPSTPKSAEKMPRKPKEEVSSVSVELEPIPRSSSDKSESAPMVVEESDSRDSSLPRGVIDVDKEGGMQGNNISEETLSNLSKLRNALKLQKARRFVYCEFFYSPVDAQIFLAENEFMCLVREHLPNLRTRKLRMCEWREMRRIIGRPRRLSANFLAGERETLELKRAKIRELYKGHVTQLDPDSIDLPNKLPRPLMVGTKVFARIGGPRDAILSGTIDAVQDEGYRVVFDRDEQASVVVRDDEVMCVQKPELLNLTYFLSTNKANLKPLIPGATYSNQIIDRMNQPVITGYTIDPQSHMSHPVYSHQPVKKEVSTRNDKVGNFPVRMLVIIVKMCKLLEHKRTTLRQLKTLNDEAIRMQRYGCDYPDKFLKVMAEVIIDLETLNKMLRVYAEALNPYRQTLFVQRSRQVFTDRPDVLRKTCHNHAYQILKHCNSIIDVKDQKVKDIIALLSSLLLQIRFLGQHAVSSRSCAEEVQILQDSIKELKEVIPPETLQSFQDGVEVHMKQIFTTLLKVRPQSNS</sequence>
<proteinExistence type="predicted"/>
<dbReference type="Proteomes" id="UP000887576">
    <property type="component" value="Unplaced"/>
</dbReference>